<gene>
    <name evidence="2" type="ORF">M4L89_07375</name>
</gene>
<evidence type="ECO:0000313" key="3">
    <source>
        <dbReference type="Proteomes" id="UP001152422"/>
    </source>
</evidence>
<comment type="caution">
    <text evidence="2">The sequence shown here is derived from an EMBL/GenBank/DDBJ whole genome shotgun (WGS) entry which is preliminary data.</text>
</comment>
<keyword evidence="3" id="KW-1185">Reference proteome</keyword>
<evidence type="ECO:0000259" key="1">
    <source>
        <dbReference type="Pfam" id="PF13518"/>
    </source>
</evidence>
<dbReference type="AlphaFoldDB" id="A0A9X4L3D9"/>
<sequence>MKARKTTYEERLNIVNFYLDNELSYKEIARKFNVTYGQV</sequence>
<dbReference type="Pfam" id="PF13518">
    <property type="entry name" value="HTH_28"/>
    <property type="match status" value="1"/>
</dbReference>
<dbReference type="RefSeq" id="WP_277583169.1">
    <property type="nucleotide sequence ID" value="NZ_JAMBPY010000003.1"/>
</dbReference>
<proteinExistence type="predicted"/>
<dbReference type="EMBL" id="JAMBQA010000003">
    <property type="protein sequence ID" value="MDG0846045.1"/>
    <property type="molecule type" value="Genomic_DNA"/>
</dbReference>
<name>A0A9X4L3D9_9STAP</name>
<accession>A0A9X4L3D9</accession>
<feature type="domain" description="Insertion element IS150 protein InsJ-like helix-turn-helix" evidence="1">
    <location>
        <begin position="10"/>
        <end position="39"/>
    </location>
</feature>
<dbReference type="InterPro" id="IPR055247">
    <property type="entry name" value="InsJ-like_HTH"/>
</dbReference>
<dbReference type="Gene3D" id="1.10.10.60">
    <property type="entry name" value="Homeodomain-like"/>
    <property type="match status" value="1"/>
</dbReference>
<dbReference type="GO" id="GO:0043565">
    <property type="term" value="F:sequence-specific DNA binding"/>
    <property type="evidence" value="ECO:0007669"/>
    <property type="project" value="InterPro"/>
</dbReference>
<reference evidence="2" key="1">
    <citation type="submission" date="2022-05" db="EMBL/GenBank/DDBJ databases">
        <title>Comparative genomics of Staphylococcus equorum isolates.</title>
        <authorList>
            <person name="Luelf R.H."/>
        </authorList>
    </citation>
    <scope>NUCLEOTIDE SEQUENCE</scope>
    <source>
        <strain evidence="2">TMW 2.2497</strain>
    </source>
</reference>
<dbReference type="InterPro" id="IPR010921">
    <property type="entry name" value="Trp_repressor/repl_initiator"/>
</dbReference>
<organism evidence="2 3">
    <name type="scientific">Staphylococcus equorum</name>
    <dbReference type="NCBI Taxonomy" id="246432"/>
    <lineage>
        <taxon>Bacteria</taxon>
        <taxon>Bacillati</taxon>
        <taxon>Bacillota</taxon>
        <taxon>Bacilli</taxon>
        <taxon>Bacillales</taxon>
        <taxon>Staphylococcaceae</taxon>
        <taxon>Staphylococcus</taxon>
    </lineage>
</organism>
<protein>
    <submittedName>
        <fullName evidence="2">Transposase</fullName>
    </submittedName>
</protein>
<dbReference type="Proteomes" id="UP001152422">
    <property type="component" value="Unassembled WGS sequence"/>
</dbReference>
<dbReference type="SUPFAM" id="SSF48295">
    <property type="entry name" value="TrpR-like"/>
    <property type="match status" value="1"/>
</dbReference>
<evidence type="ECO:0000313" key="2">
    <source>
        <dbReference type="EMBL" id="MDG0846045.1"/>
    </source>
</evidence>